<dbReference type="Proteomes" id="UP000060487">
    <property type="component" value="Unassembled WGS sequence"/>
</dbReference>
<dbReference type="RefSeq" id="WP_085052338.1">
    <property type="nucleotide sequence ID" value="NZ_LNQR01000061.1"/>
</dbReference>
<dbReference type="InterPro" id="IPR035093">
    <property type="entry name" value="RelE/ParE_toxin_dom_sf"/>
</dbReference>
<sequence length="89" mass="10417">MKYKVQYPKSFSKRTFKLSSNNPILKNAISKVFLKLEENPFDQSLDTHKLSGNLKDRYSCFVTRDIRITFRLSDNIISLLNIGSHDEVY</sequence>
<organism evidence="2 3">
    <name type="scientific">Candidatus Magnetominusculus xianensis</name>
    <dbReference type="NCBI Taxonomy" id="1748249"/>
    <lineage>
        <taxon>Bacteria</taxon>
        <taxon>Pseudomonadati</taxon>
        <taxon>Nitrospirota</taxon>
        <taxon>Nitrospiria</taxon>
        <taxon>Nitrospirales</taxon>
        <taxon>Nitrospiraceae</taxon>
        <taxon>Candidatus Magnetominusculus</taxon>
    </lineage>
</organism>
<dbReference type="InterPro" id="IPR004386">
    <property type="entry name" value="Toxin_YafQ-like"/>
</dbReference>
<evidence type="ECO:0000313" key="3">
    <source>
        <dbReference type="Proteomes" id="UP000060487"/>
    </source>
</evidence>
<dbReference type="SUPFAM" id="SSF143011">
    <property type="entry name" value="RelE-like"/>
    <property type="match status" value="1"/>
</dbReference>
<keyword evidence="1" id="KW-1277">Toxin-antitoxin system</keyword>
<dbReference type="EMBL" id="LNQR01000061">
    <property type="protein sequence ID" value="KWT85469.1"/>
    <property type="molecule type" value="Genomic_DNA"/>
</dbReference>
<comment type="caution">
    <text evidence="2">The sequence shown here is derived from an EMBL/GenBank/DDBJ whole genome shotgun (WGS) entry which is preliminary data.</text>
</comment>
<protein>
    <submittedName>
        <fullName evidence="2">Plasmid stabilization protein</fullName>
    </submittedName>
</protein>
<dbReference type="InterPro" id="IPR007712">
    <property type="entry name" value="RelE/ParE_toxin"/>
</dbReference>
<keyword evidence="3" id="KW-1185">Reference proteome</keyword>
<reference evidence="2 3" key="1">
    <citation type="submission" date="2015-11" db="EMBL/GenBank/DDBJ databases">
        <authorList>
            <person name="Lin W."/>
        </authorList>
    </citation>
    <scope>NUCLEOTIDE SEQUENCE [LARGE SCALE GENOMIC DNA]</scope>
    <source>
        <strain evidence="2 3">HCH-1</strain>
    </source>
</reference>
<dbReference type="Gene3D" id="3.30.2310.20">
    <property type="entry name" value="RelE-like"/>
    <property type="match status" value="1"/>
</dbReference>
<accession>A0ABR5SF31</accession>
<proteinExistence type="predicted"/>
<dbReference type="NCBIfam" id="TIGR02385">
    <property type="entry name" value="RelE_StbE"/>
    <property type="match status" value="1"/>
</dbReference>
<gene>
    <name evidence="2" type="ORF">ASN18_1721</name>
</gene>
<evidence type="ECO:0000256" key="1">
    <source>
        <dbReference type="ARBA" id="ARBA00022649"/>
    </source>
</evidence>
<evidence type="ECO:0000313" key="2">
    <source>
        <dbReference type="EMBL" id="KWT85469.1"/>
    </source>
</evidence>
<dbReference type="Pfam" id="PF15738">
    <property type="entry name" value="YafQ_toxin"/>
    <property type="match status" value="1"/>
</dbReference>
<name>A0ABR5SF31_9BACT</name>